<dbReference type="OrthoDB" id="7391364at2759"/>
<accession>A0A8J2RF16</accession>
<name>A0A8J2RF16_9NEOP</name>
<gene>
    <name evidence="1" type="ORF">DCHRY22_LOCUS16116</name>
</gene>
<dbReference type="Gene3D" id="1.25.40.10">
    <property type="entry name" value="Tetratricopeptide repeat domain"/>
    <property type="match status" value="1"/>
</dbReference>
<reference evidence="1" key="1">
    <citation type="submission" date="2021-09" db="EMBL/GenBank/DDBJ databases">
        <authorList>
            <person name="Martin H S."/>
        </authorList>
    </citation>
    <scope>NUCLEOTIDE SEQUENCE</scope>
</reference>
<proteinExistence type="predicted"/>
<comment type="caution">
    <text evidence="1">The sequence shown here is derived from an EMBL/GenBank/DDBJ whole genome shotgun (WGS) entry which is preliminary data.</text>
</comment>
<keyword evidence="2" id="KW-1185">Reference proteome</keyword>
<dbReference type="Proteomes" id="UP000789524">
    <property type="component" value="Unassembled WGS sequence"/>
</dbReference>
<dbReference type="EMBL" id="CAKASE010000083">
    <property type="protein sequence ID" value="CAG9585773.1"/>
    <property type="molecule type" value="Genomic_DNA"/>
</dbReference>
<organism evidence="1 2">
    <name type="scientific">Danaus chrysippus</name>
    <name type="common">African queen</name>
    <dbReference type="NCBI Taxonomy" id="151541"/>
    <lineage>
        <taxon>Eukaryota</taxon>
        <taxon>Metazoa</taxon>
        <taxon>Ecdysozoa</taxon>
        <taxon>Arthropoda</taxon>
        <taxon>Hexapoda</taxon>
        <taxon>Insecta</taxon>
        <taxon>Pterygota</taxon>
        <taxon>Neoptera</taxon>
        <taxon>Endopterygota</taxon>
        <taxon>Lepidoptera</taxon>
        <taxon>Glossata</taxon>
        <taxon>Ditrysia</taxon>
        <taxon>Papilionoidea</taxon>
        <taxon>Nymphalidae</taxon>
        <taxon>Danainae</taxon>
        <taxon>Danaini</taxon>
        <taxon>Danaina</taxon>
        <taxon>Danaus</taxon>
        <taxon>Anosia</taxon>
    </lineage>
</organism>
<protein>
    <submittedName>
        <fullName evidence="1">(African queen) hypothetical protein</fullName>
    </submittedName>
</protein>
<dbReference type="SUPFAM" id="SSF48452">
    <property type="entry name" value="TPR-like"/>
    <property type="match status" value="1"/>
</dbReference>
<dbReference type="InterPro" id="IPR011990">
    <property type="entry name" value="TPR-like_helical_dom_sf"/>
</dbReference>
<sequence>MPNKDAKKDLKSLSQKSSISEYLFGEEIVTPRSISLSLILQEEIPASNEWIFLTVFNGHIIIETKWHSNQCIQYEALSIDLNQPSHQSVVAVCPLFFLLRLAGGKGSKDQDPLLSPDNRAGATVDLFPFVLNEDEIHIDVPFIDINSGHKTHYSIDVTAKCPKKAGQNKIPLTLTMLSAHCLPSPREGTVFISSIALDNIHEPQAVQFGMSLSSANATNLVWASGSNAGFAANTAYAVPNEDIYIPEVLVKQETNECTSFYWNSVTRVLVNADSLRERLTAPFVVEVAGVPRFGKIDVRGRYMAFVDGGVLLEAGQYGVTVCAKLSHYNEANLPEGVDALLDLPPTSAKTSVRETDLLTDEYGHSAYIVLRFDLYEPLISKSKIATLFEELGFNVPSGHIAPMDELRADQTPEDPALDVRRIRTEGGALSVHKELSGLACRGTVQMNQSIKRTAANKLLLRTRSLLKQFPPDNCSYLEWQDTVTAQHAACRRAVTASFAPQPPPPHTTSRIAAARSRLTGNMKISNAHIQNNLIAAPHHPRVLLSMALRCLEQGKDSEAHHYIVKGLKAQARNRYLLWTFGGMEYNKQDSYEKVNAAFRIAVKGDSSDGITGVVGWAALHAFYHHNHNIYSAFVSARKMRKSFELRSDWKKWLQRWIDTSGEEEIFWIPSSLDTKNPFVIASAFLLCLRCYSFSERLLKCAEDGCATRGSRFGSQTVPPVDIFYLRSSSCLLQRQLDKALELTNQGIKRFGPSAMMSQMRAICLTCLNGWDGECESALVEADNQGAAPCPLLLLQAALGGMNNDPTTALQRAARAHKTAPSAQSALVIARIYMKMDEDSLAERWAAAAVKVEPLLADGWAVLALLAMHSQDIDKARAMMRTVKQAGPISSDINDKLVKLMKILNVETLPDALVKNICFCNYY</sequence>
<evidence type="ECO:0000313" key="1">
    <source>
        <dbReference type="EMBL" id="CAG9585773.1"/>
    </source>
</evidence>
<evidence type="ECO:0000313" key="2">
    <source>
        <dbReference type="Proteomes" id="UP000789524"/>
    </source>
</evidence>
<dbReference type="AlphaFoldDB" id="A0A8J2RF16"/>